<evidence type="ECO:0000256" key="3">
    <source>
        <dbReference type="ARBA" id="ARBA00022741"/>
    </source>
</evidence>
<dbReference type="EMBL" id="JAPFFF010000013">
    <property type="protein sequence ID" value="KAK8872080.1"/>
    <property type="molecule type" value="Genomic_DNA"/>
</dbReference>
<evidence type="ECO:0000256" key="4">
    <source>
        <dbReference type="ARBA" id="ARBA00022777"/>
    </source>
</evidence>
<reference evidence="7 8" key="1">
    <citation type="submission" date="2024-04" db="EMBL/GenBank/DDBJ databases">
        <title>Tritrichomonas musculus Genome.</title>
        <authorList>
            <person name="Alves-Ferreira E."/>
            <person name="Grigg M."/>
            <person name="Lorenzi H."/>
            <person name="Galac M."/>
        </authorList>
    </citation>
    <scope>NUCLEOTIDE SEQUENCE [LARGE SCALE GENOMIC DNA]</scope>
    <source>
        <strain evidence="7 8">EAF2021</strain>
    </source>
</reference>
<dbReference type="PROSITE" id="PS50011">
    <property type="entry name" value="PROTEIN_KINASE_DOM"/>
    <property type="match status" value="1"/>
</dbReference>
<dbReference type="Pfam" id="PF00069">
    <property type="entry name" value="Pkinase"/>
    <property type="match status" value="1"/>
</dbReference>
<dbReference type="PANTHER" id="PTHR24345:SF0">
    <property type="entry name" value="CELL CYCLE SERINE_THREONINE-PROTEIN KINASE CDC5_MSD2"/>
    <property type="match status" value="1"/>
</dbReference>
<keyword evidence="8" id="KW-1185">Reference proteome</keyword>
<protein>
    <recommendedName>
        <fullName evidence="6">Protein kinase domain-containing protein</fullName>
    </recommendedName>
</protein>
<dbReference type="PANTHER" id="PTHR24345">
    <property type="entry name" value="SERINE/THREONINE-PROTEIN KINASE PLK"/>
    <property type="match status" value="1"/>
</dbReference>
<dbReference type="SUPFAM" id="SSF56112">
    <property type="entry name" value="Protein kinase-like (PK-like)"/>
    <property type="match status" value="1"/>
</dbReference>
<evidence type="ECO:0000313" key="7">
    <source>
        <dbReference type="EMBL" id="KAK8872080.1"/>
    </source>
</evidence>
<dbReference type="InterPro" id="IPR011009">
    <property type="entry name" value="Kinase-like_dom_sf"/>
</dbReference>
<accession>A0ABR2J4B6</accession>
<keyword evidence="3" id="KW-0547">Nucleotide-binding</keyword>
<evidence type="ECO:0000256" key="5">
    <source>
        <dbReference type="ARBA" id="ARBA00022840"/>
    </source>
</evidence>
<keyword evidence="5" id="KW-0067">ATP-binding</keyword>
<evidence type="ECO:0000313" key="8">
    <source>
        <dbReference type="Proteomes" id="UP001470230"/>
    </source>
</evidence>
<name>A0ABR2J4B6_9EUKA</name>
<keyword evidence="4" id="KW-0418">Kinase</keyword>
<sequence length="340" mass="39301">MANKANDDGYWIPRVTPLPPLYNIYDNLYQSEFNFIETGFSVIQMGYSLKDKNKKVFLKFIKNIEGRKEQISQEICLPKQLSHNHILNYEYTFNYKQYICVVTPAMPFGTLQDILAQSIRQTHKPINESLCKDIIYQLLLAVNYLHKLNIIHRDIKPPNVFVSNWLPDKIKILLSDFGIATQCKDDIPVKGYIGSYEYIPPEVYQHKCFSKAGDIWASGILLFYLLTGRLPFPKSCCLKELKKCVKEGKLNMTILLDLHISFDCRHLINEMLQYESVDRITAEGALKHPWFNSVAGNYNLEPQNNGTNDNGKINSSNYENYLQNEIDPSNQIIKNEISDI</sequence>
<keyword evidence="1" id="KW-0723">Serine/threonine-protein kinase</keyword>
<feature type="domain" description="Protein kinase" evidence="6">
    <location>
        <begin position="22"/>
        <end position="291"/>
    </location>
</feature>
<dbReference type="InterPro" id="IPR008271">
    <property type="entry name" value="Ser/Thr_kinase_AS"/>
</dbReference>
<evidence type="ECO:0000259" key="6">
    <source>
        <dbReference type="PROSITE" id="PS50011"/>
    </source>
</evidence>
<organism evidence="7 8">
    <name type="scientific">Tritrichomonas musculus</name>
    <dbReference type="NCBI Taxonomy" id="1915356"/>
    <lineage>
        <taxon>Eukaryota</taxon>
        <taxon>Metamonada</taxon>
        <taxon>Parabasalia</taxon>
        <taxon>Tritrichomonadida</taxon>
        <taxon>Tritrichomonadidae</taxon>
        <taxon>Tritrichomonas</taxon>
    </lineage>
</organism>
<dbReference type="PROSITE" id="PS00108">
    <property type="entry name" value="PROTEIN_KINASE_ST"/>
    <property type="match status" value="1"/>
</dbReference>
<dbReference type="SMART" id="SM00220">
    <property type="entry name" value="S_TKc"/>
    <property type="match status" value="1"/>
</dbReference>
<comment type="caution">
    <text evidence="7">The sequence shown here is derived from an EMBL/GenBank/DDBJ whole genome shotgun (WGS) entry which is preliminary data.</text>
</comment>
<evidence type="ECO:0000256" key="1">
    <source>
        <dbReference type="ARBA" id="ARBA00022527"/>
    </source>
</evidence>
<proteinExistence type="predicted"/>
<keyword evidence="2" id="KW-0808">Transferase</keyword>
<dbReference type="Gene3D" id="1.10.510.10">
    <property type="entry name" value="Transferase(Phosphotransferase) domain 1"/>
    <property type="match status" value="1"/>
</dbReference>
<dbReference type="Proteomes" id="UP001470230">
    <property type="component" value="Unassembled WGS sequence"/>
</dbReference>
<evidence type="ECO:0000256" key="2">
    <source>
        <dbReference type="ARBA" id="ARBA00022679"/>
    </source>
</evidence>
<gene>
    <name evidence="7" type="ORF">M9Y10_007838</name>
</gene>
<dbReference type="InterPro" id="IPR000719">
    <property type="entry name" value="Prot_kinase_dom"/>
</dbReference>